<reference evidence="1 2" key="1">
    <citation type="submission" date="2024-10" db="EMBL/GenBank/DDBJ databases">
        <title>The Natural Products Discovery Center: Release of the First 8490 Sequenced Strains for Exploring Actinobacteria Biosynthetic Diversity.</title>
        <authorList>
            <person name="Kalkreuter E."/>
            <person name="Kautsar S.A."/>
            <person name="Yang D."/>
            <person name="Bader C.D."/>
            <person name="Teijaro C.N."/>
            <person name="Fluegel L."/>
            <person name="Davis C.M."/>
            <person name="Simpson J.R."/>
            <person name="Lauterbach L."/>
            <person name="Steele A.D."/>
            <person name="Gui C."/>
            <person name="Meng S."/>
            <person name="Li G."/>
            <person name="Viehrig K."/>
            <person name="Ye F."/>
            <person name="Su P."/>
            <person name="Kiefer A.F."/>
            <person name="Nichols A."/>
            <person name="Cepeda A.J."/>
            <person name="Yan W."/>
            <person name="Fan B."/>
            <person name="Jiang Y."/>
            <person name="Adhikari A."/>
            <person name="Zheng C.-J."/>
            <person name="Schuster L."/>
            <person name="Cowan T.M."/>
            <person name="Smanski M.J."/>
            <person name="Chevrette M.G."/>
            <person name="De Carvalho L.P.S."/>
            <person name="Shen B."/>
        </authorList>
    </citation>
    <scope>NUCLEOTIDE SEQUENCE [LARGE SCALE GENOMIC DNA]</scope>
    <source>
        <strain evidence="1 2">NPDC019377</strain>
    </source>
</reference>
<evidence type="ECO:0000313" key="2">
    <source>
        <dbReference type="Proteomes" id="UP001611494"/>
    </source>
</evidence>
<protein>
    <submittedName>
        <fullName evidence="1">Uncharacterized protein</fullName>
    </submittedName>
</protein>
<keyword evidence="2" id="KW-1185">Reference proteome</keyword>
<proteinExistence type="predicted"/>
<dbReference type="SUPFAM" id="SSF53254">
    <property type="entry name" value="Phosphoglycerate mutase-like"/>
    <property type="match status" value="1"/>
</dbReference>
<comment type="caution">
    <text evidence="1">The sequence shown here is derived from an EMBL/GenBank/DDBJ whole genome shotgun (WGS) entry which is preliminary data.</text>
</comment>
<dbReference type="Proteomes" id="UP001611494">
    <property type="component" value="Unassembled WGS sequence"/>
</dbReference>
<dbReference type="RefSeq" id="WP_397063051.1">
    <property type="nucleotide sequence ID" value="NZ_JBIRYL010000004.1"/>
</dbReference>
<sequence>MSSSDLPAMQTLEPAAGLLGLPICIDERLREWDSGIAPVPNSAIFKISAGS</sequence>
<gene>
    <name evidence="1" type="ORF">ACH49Z_17940</name>
</gene>
<evidence type="ECO:0000313" key="1">
    <source>
        <dbReference type="EMBL" id="MFI2231727.1"/>
    </source>
</evidence>
<organism evidence="1 2">
    <name type="scientific">Nocardia testacea</name>
    <dbReference type="NCBI Taxonomy" id="248551"/>
    <lineage>
        <taxon>Bacteria</taxon>
        <taxon>Bacillati</taxon>
        <taxon>Actinomycetota</taxon>
        <taxon>Actinomycetes</taxon>
        <taxon>Mycobacteriales</taxon>
        <taxon>Nocardiaceae</taxon>
        <taxon>Nocardia</taxon>
    </lineage>
</organism>
<dbReference type="Gene3D" id="3.40.50.1240">
    <property type="entry name" value="Phosphoglycerate mutase-like"/>
    <property type="match status" value="1"/>
</dbReference>
<dbReference type="InterPro" id="IPR029033">
    <property type="entry name" value="His_PPase_superfam"/>
</dbReference>
<accession>A0ABW7VYW3</accession>
<name>A0ABW7VYW3_9NOCA</name>
<dbReference type="EMBL" id="JBIRYL010000004">
    <property type="protein sequence ID" value="MFI2231727.1"/>
    <property type="molecule type" value="Genomic_DNA"/>
</dbReference>